<accession>A0A839XHU7</accession>
<dbReference type="SMART" id="SM00421">
    <property type="entry name" value="HTH_LUXR"/>
    <property type="match status" value="1"/>
</dbReference>
<dbReference type="InterPro" id="IPR000792">
    <property type="entry name" value="Tscrpt_reg_LuxR_C"/>
</dbReference>
<keyword evidence="1 3" id="KW-0597">Phosphoprotein</keyword>
<dbReference type="PRINTS" id="PR00038">
    <property type="entry name" value="HTHLUXR"/>
</dbReference>
<keyword evidence="8" id="KW-1185">Reference proteome</keyword>
<dbReference type="PROSITE" id="PS50043">
    <property type="entry name" value="HTH_LUXR_2"/>
    <property type="match status" value="1"/>
</dbReference>
<dbReference type="SMART" id="SM00448">
    <property type="entry name" value="REC"/>
    <property type="match status" value="1"/>
</dbReference>
<dbReference type="Gene3D" id="3.40.50.2300">
    <property type="match status" value="1"/>
</dbReference>
<dbReference type="Pfam" id="PF00072">
    <property type="entry name" value="Response_reg"/>
    <property type="match status" value="1"/>
</dbReference>
<dbReference type="PROSITE" id="PS00622">
    <property type="entry name" value="HTH_LUXR_1"/>
    <property type="match status" value="1"/>
</dbReference>
<dbReference type="PROSITE" id="PS50110">
    <property type="entry name" value="RESPONSE_REGULATORY"/>
    <property type="match status" value="1"/>
</dbReference>
<evidence type="ECO:0000259" key="6">
    <source>
        <dbReference type="PROSITE" id="PS50110"/>
    </source>
</evidence>
<evidence type="ECO:0000313" key="7">
    <source>
        <dbReference type="EMBL" id="MBB3662057.1"/>
    </source>
</evidence>
<dbReference type="PANTHER" id="PTHR43214">
    <property type="entry name" value="TWO-COMPONENT RESPONSE REGULATOR"/>
    <property type="match status" value="1"/>
</dbReference>
<evidence type="ECO:0000259" key="5">
    <source>
        <dbReference type="PROSITE" id="PS50043"/>
    </source>
</evidence>
<evidence type="ECO:0000256" key="2">
    <source>
        <dbReference type="ARBA" id="ARBA00023125"/>
    </source>
</evidence>
<comment type="caution">
    <text evidence="7">The sequence shown here is derived from an EMBL/GenBank/DDBJ whole genome shotgun (WGS) entry which is preliminary data.</text>
</comment>
<dbReference type="GO" id="GO:0003677">
    <property type="term" value="F:DNA binding"/>
    <property type="evidence" value="ECO:0007669"/>
    <property type="project" value="UniProtKB-KW"/>
</dbReference>
<evidence type="ECO:0000313" key="8">
    <source>
        <dbReference type="Proteomes" id="UP000564573"/>
    </source>
</evidence>
<sequence>MTTDDTGHTSTDGPAETGSDTELAGQQSPGPVTVFLVDDHALFRAGAKAELQSISDEIRVVGEAGSVGEAVAGITRMRPQVVLLDVHMPDGGGAEVLRRLRGELPDVVFLALSVSDAAEDVIAVIRAGARGYVTKTISSAELVKAIVRVSGGDAVFSPRLAGFVLDAFAERPGAEPISDPELDQLTPRERDVLRLLARGYAYKEIASELFISVKTVETHVSSVLRKTQLSNRYELSRWATDRRLV</sequence>
<feature type="region of interest" description="Disordered" evidence="4">
    <location>
        <begin position="1"/>
        <end position="30"/>
    </location>
</feature>
<dbReference type="InterPro" id="IPR039420">
    <property type="entry name" value="WalR-like"/>
</dbReference>
<dbReference type="Proteomes" id="UP000564573">
    <property type="component" value="Unassembled WGS sequence"/>
</dbReference>
<dbReference type="RefSeq" id="WP_407676065.1">
    <property type="nucleotide sequence ID" value="NZ_JACIBS010000001.1"/>
</dbReference>
<evidence type="ECO:0000256" key="3">
    <source>
        <dbReference type="PROSITE-ProRule" id="PRU00169"/>
    </source>
</evidence>
<dbReference type="InterPro" id="IPR016032">
    <property type="entry name" value="Sig_transdc_resp-reg_C-effctor"/>
</dbReference>
<dbReference type="InterPro" id="IPR058245">
    <property type="entry name" value="NreC/VraR/RcsB-like_REC"/>
</dbReference>
<feature type="compositionally biased region" description="Low complexity" evidence="4">
    <location>
        <begin position="1"/>
        <end position="13"/>
    </location>
</feature>
<evidence type="ECO:0000256" key="4">
    <source>
        <dbReference type="SAM" id="MobiDB-lite"/>
    </source>
</evidence>
<protein>
    <submittedName>
        <fullName evidence="7">DNA-binding NarL/FixJ family response regulator</fullName>
    </submittedName>
</protein>
<gene>
    <name evidence="7" type="ORF">FB384_000961</name>
</gene>
<dbReference type="EMBL" id="JACIBS010000001">
    <property type="protein sequence ID" value="MBB3662057.1"/>
    <property type="molecule type" value="Genomic_DNA"/>
</dbReference>
<keyword evidence="2 7" id="KW-0238">DNA-binding</keyword>
<dbReference type="InterPro" id="IPR001789">
    <property type="entry name" value="Sig_transdc_resp-reg_receiver"/>
</dbReference>
<organism evidence="7 8">
    <name type="scientific">Prauserella sediminis</name>
    <dbReference type="NCBI Taxonomy" id="577680"/>
    <lineage>
        <taxon>Bacteria</taxon>
        <taxon>Bacillati</taxon>
        <taxon>Actinomycetota</taxon>
        <taxon>Actinomycetes</taxon>
        <taxon>Pseudonocardiales</taxon>
        <taxon>Pseudonocardiaceae</taxon>
        <taxon>Prauserella</taxon>
        <taxon>Prauserella salsuginis group</taxon>
    </lineage>
</organism>
<dbReference type="CDD" id="cd17535">
    <property type="entry name" value="REC_NarL-like"/>
    <property type="match status" value="1"/>
</dbReference>
<proteinExistence type="predicted"/>
<dbReference type="SUPFAM" id="SSF46894">
    <property type="entry name" value="C-terminal effector domain of the bipartite response regulators"/>
    <property type="match status" value="1"/>
</dbReference>
<feature type="modified residue" description="4-aspartylphosphate" evidence="3">
    <location>
        <position position="85"/>
    </location>
</feature>
<dbReference type="GO" id="GO:0006355">
    <property type="term" value="P:regulation of DNA-templated transcription"/>
    <property type="evidence" value="ECO:0007669"/>
    <property type="project" value="InterPro"/>
</dbReference>
<dbReference type="SUPFAM" id="SSF52172">
    <property type="entry name" value="CheY-like"/>
    <property type="match status" value="1"/>
</dbReference>
<dbReference type="CDD" id="cd06170">
    <property type="entry name" value="LuxR_C_like"/>
    <property type="match status" value="1"/>
</dbReference>
<feature type="domain" description="Response regulatory" evidence="6">
    <location>
        <begin position="33"/>
        <end position="150"/>
    </location>
</feature>
<reference evidence="7 8" key="1">
    <citation type="submission" date="2020-08" db="EMBL/GenBank/DDBJ databases">
        <title>Sequencing the genomes of 1000 actinobacteria strains.</title>
        <authorList>
            <person name="Klenk H.-P."/>
        </authorList>
    </citation>
    <scope>NUCLEOTIDE SEQUENCE [LARGE SCALE GENOMIC DNA]</scope>
    <source>
        <strain evidence="7 8">DSM 45267</strain>
    </source>
</reference>
<evidence type="ECO:0000256" key="1">
    <source>
        <dbReference type="ARBA" id="ARBA00022553"/>
    </source>
</evidence>
<dbReference type="AlphaFoldDB" id="A0A839XHU7"/>
<name>A0A839XHU7_9PSEU</name>
<dbReference type="InterPro" id="IPR011006">
    <property type="entry name" value="CheY-like_superfamily"/>
</dbReference>
<feature type="compositionally biased region" description="Polar residues" evidence="4">
    <location>
        <begin position="18"/>
        <end position="30"/>
    </location>
</feature>
<dbReference type="Pfam" id="PF00196">
    <property type="entry name" value="GerE"/>
    <property type="match status" value="1"/>
</dbReference>
<dbReference type="GO" id="GO:0000160">
    <property type="term" value="P:phosphorelay signal transduction system"/>
    <property type="evidence" value="ECO:0007669"/>
    <property type="project" value="InterPro"/>
</dbReference>
<feature type="domain" description="HTH luxR-type" evidence="5">
    <location>
        <begin position="178"/>
        <end position="243"/>
    </location>
</feature>